<dbReference type="GO" id="GO:0016810">
    <property type="term" value="F:hydrolase activity, acting on carbon-nitrogen (but not peptide) bonds"/>
    <property type="evidence" value="ECO:0007669"/>
    <property type="project" value="InterPro"/>
</dbReference>
<dbReference type="RefSeq" id="WP_073259234.1">
    <property type="nucleotide sequence ID" value="NZ_FRCS01000006.1"/>
</dbReference>
<evidence type="ECO:0000313" key="3">
    <source>
        <dbReference type="Proteomes" id="UP000184440"/>
    </source>
</evidence>
<reference evidence="2 3" key="1">
    <citation type="submission" date="2016-11" db="EMBL/GenBank/DDBJ databases">
        <authorList>
            <person name="Jaros S."/>
            <person name="Januszkiewicz K."/>
            <person name="Wedrychowicz H."/>
        </authorList>
    </citation>
    <scope>NUCLEOTIDE SEQUENCE [LARGE SCALE GENOMIC DNA]</scope>
    <source>
        <strain evidence="2 3">DSM 46144</strain>
    </source>
</reference>
<dbReference type="Pfam" id="PF07969">
    <property type="entry name" value="Amidohydro_3"/>
    <property type="match status" value="1"/>
</dbReference>
<dbReference type="Gene3D" id="3.10.310.70">
    <property type="match status" value="1"/>
</dbReference>
<gene>
    <name evidence="2" type="ORF">SAMN05443668_10614</name>
</gene>
<dbReference type="Proteomes" id="UP000184440">
    <property type="component" value="Unassembled WGS sequence"/>
</dbReference>
<organism evidence="2 3">
    <name type="scientific">Cryptosporangium aurantiacum</name>
    <dbReference type="NCBI Taxonomy" id="134849"/>
    <lineage>
        <taxon>Bacteria</taxon>
        <taxon>Bacillati</taxon>
        <taxon>Actinomycetota</taxon>
        <taxon>Actinomycetes</taxon>
        <taxon>Cryptosporangiales</taxon>
        <taxon>Cryptosporangiaceae</taxon>
        <taxon>Cryptosporangium</taxon>
    </lineage>
</organism>
<feature type="domain" description="Amidohydrolase 3" evidence="1">
    <location>
        <begin position="48"/>
        <end position="540"/>
    </location>
</feature>
<dbReference type="InterPro" id="IPR011059">
    <property type="entry name" value="Metal-dep_hydrolase_composite"/>
</dbReference>
<keyword evidence="3" id="KW-1185">Reference proteome</keyword>
<dbReference type="EMBL" id="FRCS01000006">
    <property type="protein sequence ID" value="SHN38160.1"/>
    <property type="molecule type" value="Genomic_DNA"/>
</dbReference>
<dbReference type="Gene3D" id="3.20.20.140">
    <property type="entry name" value="Metal-dependent hydrolases"/>
    <property type="match status" value="1"/>
</dbReference>
<proteinExistence type="predicted"/>
<accession>A0A1M7R0L4</accession>
<evidence type="ECO:0000313" key="2">
    <source>
        <dbReference type="EMBL" id="SHN38160.1"/>
    </source>
</evidence>
<dbReference type="STRING" id="134849.SAMN05443668_10614"/>
<dbReference type="InterPro" id="IPR033932">
    <property type="entry name" value="YtcJ-like"/>
</dbReference>
<dbReference type="InterPro" id="IPR032466">
    <property type="entry name" value="Metal_Hydrolase"/>
</dbReference>
<evidence type="ECO:0000259" key="1">
    <source>
        <dbReference type="Pfam" id="PF07969"/>
    </source>
</evidence>
<name>A0A1M7R0L4_9ACTN</name>
<dbReference type="Gene3D" id="2.30.40.10">
    <property type="entry name" value="Urease, subunit C, domain 1"/>
    <property type="match status" value="1"/>
</dbReference>
<dbReference type="InterPro" id="IPR013108">
    <property type="entry name" value="Amidohydro_3"/>
</dbReference>
<dbReference type="PANTHER" id="PTHR22642">
    <property type="entry name" value="IMIDAZOLONEPROPIONASE"/>
    <property type="match status" value="1"/>
</dbReference>
<dbReference type="SUPFAM" id="SSF51338">
    <property type="entry name" value="Composite domain of metallo-dependent hydrolases"/>
    <property type="match status" value="1"/>
</dbReference>
<dbReference type="OrthoDB" id="3173428at2"/>
<dbReference type="CDD" id="cd01300">
    <property type="entry name" value="YtcJ_like"/>
    <property type="match status" value="1"/>
</dbReference>
<sequence length="542" mass="57359">MADAELLVTNAVVHTMDPTRPHAEALALRGGRVTALGTAAELAGSADRVVDLGGATVLPGLIDVHNHHALAGEADLHQLKVPATASFEEVLAAVRRRTTALGPGEWIVGESWGSGLVERLSTPEALAALDDASAGHPVLLTDDTHHNKWANTAALRAGGVLDRDDDPAGGRIVRDPGGAPTGVLYEAAGALVQAAYDATTERDVEYYARNSERGIEMLHSYGITAFQDAATSIHLLAGLHKLDTEGRLRAWVVTSMLVNDFIFGTSRVGEDLITEGEQFRTVHHRPEFAKIFLDGVPPSRTGAFLEPYLPDDAHGACHLGHPTMPADELEGWLRRAAELGIGVKVHCTGDASVRMVLDAAAALHPSAPRLQVAHGQYIHPDDVERFAALGVHADISPPLWFPGVIVEALRSVRPEPGASRIQPNRALLDSGAVLAAGSDWPVSESPDPWFGIAGLVTRQDPTGQFPGVLWPEQAITVGEAVAAYTTGPAQAMGLDDVTGRLAPGLSADFVVLDRDPFAVPAAELSAVTTSQTWFAGEPVYQR</sequence>
<protein>
    <recommendedName>
        <fullName evidence="1">Amidohydrolase 3 domain-containing protein</fullName>
    </recommendedName>
</protein>
<dbReference type="PANTHER" id="PTHR22642:SF2">
    <property type="entry name" value="PROTEIN LONG AFTER FAR-RED 3"/>
    <property type="match status" value="1"/>
</dbReference>
<dbReference type="SUPFAM" id="SSF51556">
    <property type="entry name" value="Metallo-dependent hydrolases"/>
    <property type="match status" value="1"/>
</dbReference>
<dbReference type="AlphaFoldDB" id="A0A1M7R0L4"/>